<organism evidence="1 2">
    <name type="scientific">Actinomadura livida</name>
    <dbReference type="NCBI Taxonomy" id="79909"/>
    <lineage>
        <taxon>Bacteria</taxon>
        <taxon>Bacillati</taxon>
        <taxon>Actinomycetota</taxon>
        <taxon>Actinomycetes</taxon>
        <taxon>Streptosporangiales</taxon>
        <taxon>Thermomonosporaceae</taxon>
        <taxon>Actinomadura</taxon>
    </lineage>
</organism>
<evidence type="ECO:0000313" key="1">
    <source>
        <dbReference type="EMBL" id="MBB4771723.1"/>
    </source>
</evidence>
<dbReference type="InterPro" id="IPR016024">
    <property type="entry name" value="ARM-type_fold"/>
</dbReference>
<dbReference type="PANTHER" id="PTHR46844:SF1">
    <property type="entry name" value="SLR5058 PROTEIN"/>
    <property type="match status" value="1"/>
</dbReference>
<dbReference type="InterPro" id="IPR027417">
    <property type="entry name" value="P-loop_NTPase"/>
</dbReference>
<dbReference type="Pfam" id="PF13365">
    <property type="entry name" value="Trypsin_2"/>
    <property type="match status" value="1"/>
</dbReference>
<evidence type="ECO:0008006" key="3">
    <source>
        <dbReference type="Google" id="ProtNLM"/>
    </source>
</evidence>
<dbReference type="SUPFAM" id="SSF48371">
    <property type="entry name" value="ARM repeat"/>
    <property type="match status" value="1"/>
</dbReference>
<dbReference type="PANTHER" id="PTHR46844">
    <property type="entry name" value="SLR5058 PROTEIN"/>
    <property type="match status" value="1"/>
</dbReference>
<protein>
    <recommendedName>
        <fullName evidence="3">Serine protease</fullName>
    </recommendedName>
</protein>
<reference evidence="1 2" key="1">
    <citation type="submission" date="2020-08" db="EMBL/GenBank/DDBJ databases">
        <title>Sequencing the genomes of 1000 actinobacteria strains.</title>
        <authorList>
            <person name="Klenk H.-P."/>
        </authorList>
    </citation>
    <scope>NUCLEOTIDE SEQUENCE [LARGE SCALE GENOMIC DNA]</scope>
    <source>
        <strain evidence="1 2">DSM 44772</strain>
    </source>
</reference>
<name>A0A7W7I7Q0_9ACTN</name>
<accession>A0A7W7I7Q0</accession>
<evidence type="ECO:0000313" key="2">
    <source>
        <dbReference type="Proteomes" id="UP000549343"/>
    </source>
</evidence>
<dbReference type="Gene3D" id="3.40.50.300">
    <property type="entry name" value="P-loop containing nucleotide triphosphate hydrolases"/>
    <property type="match status" value="1"/>
</dbReference>
<dbReference type="SUPFAM" id="SSF50494">
    <property type="entry name" value="Trypsin-like serine proteases"/>
    <property type="match status" value="1"/>
</dbReference>
<dbReference type="SUPFAM" id="SSF52540">
    <property type="entry name" value="P-loop containing nucleoside triphosphate hydrolases"/>
    <property type="match status" value="1"/>
</dbReference>
<comment type="caution">
    <text evidence="1">The sequence shown here is derived from an EMBL/GenBank/DDBJ whole genome shotgun (WGS) entry which is preliminary data.</text>
</comment>
<gene>
    <name evidence="1" type="ORF">F4557_000141</name>
</gene>
<dbReference type="Proteomes" id="UP000549343">
    <property type="component" value="Unassembled WGS sequence"/>
</dbReference>
<sequence>MSGVEPRRERVAELIVTRPDEVGRGSGYLVAPGLVLTAAHVVAAATEVKIRFEADLPGERSVYALNWQGLGDTDLALVAIPAEEGVGDPTRYGQVGDHAARVSVQSVGFPLWKLRDHPEGGKYRDSHHAFGKVALLSNWRDHTLEITVGPPPRDPDPNKSPWEGMSGAAVWADGRIIGVMKAHHRGDGLSRLAATPLGDALRTLQPAELTGFRNLLPALPAPWDLVDVTPRQPADRPHSSEVAVGRSRERAAHLRRYLELIGENFRWLKLHGIDEAGSLQIELEQVYVALKAEPESEYDLTHLARLHAHEIREAAGDAGIDSIAPARLAELDAHVVRRSYRPRREEAQRAKIAEVATIADAFRRHHRMVILGGPGSGKSTLGRWLALQLARGMLDQSAREVPPEAEPAPPDAVRVHVTAGTAFSFARRHFVPSDRADGVSAVVIDAVPVRGTLALSGTPVTVGQAVPLDQVERLTYTPAGEECGFRYVRLAFSVGDDPATRSGGVLVFDVGLHIRVPVSRVDPDQVTPDGAERTVDMGPARVPIFLRLAHFAHELAERERERLPGLSLEEYLGRDPDLPGGDADDRNAMLRALLAEGRAVVILDGLDELPEANRRTVLLEVQSFIDRLGEPNATDERDEPWRAGGNQVIVTSRYVGYKAMSVRAGCAHLGIQPMRRPAVEHFARMWTAAVNAELAADASSRPVADALIREIYDDSRPAIRELATNPLLVTILATVYWADGRLPDQRAAVYDRVVENLLRIWLARPECRVHSLTRDELLAALEPLAADMQDNTRDNGLVDLDRISELIEGPLALMRGASPADRAFRPVLRDLLTTIRKHVGLLAEQASGNYAFAHRTFQEFLAARHILAARERAASTIVERLDDPHWREPLLLALGLAMISTEWGGPRARAQLIRDVLAGDDQDPMIPRAAMLLVDALPDLEDVPEGVVGQLVGRLLRSYALNRDQPEAEGVRESICAAFARLRDGPRGELVAEAVAEAVRRPPAEGDLSGAAAMVLVRTGWFTTDIVDALLEKTHQDHDGSRWPIRWALVAALARPVGEPPWRKRAAGLNMPRLLAAHLPMRRLLESRPDLTAFVRGDVDWLWLMTALYGGLGRGDVQQDLRAYQLKRLRRLRPVVTDPAEEAPGPPPPVPPVEFCPGDIVHDLADAELSRAVQRLLRARGPARELAETFRRGWERGADPAGRADAIVGLAALGEDVVPMIREALDDDARRPAAQSALGRFRWLWSLLREPLLRSAEAAARTIPSEAPEEHQLDLLRVVIDGHVSADGGPLQVSDVVPEYRFVDATSEPIRAALDAEYWSYAFSGLAVDGPGGTASGAAPGAFSAAHLRSPDSVVRGWSRARRARNDLARQRLPWPEPASAPRSATRVDHYLAMLDGLWEAPSELDYTAGHLLGRCSPLVDAHPDLFWETLAVCCGRGAAFRTGFRTGVADARADGPAGQAGPTCSSVASDVVLSWAEGFVEPGEAANVRDIVTGMFRLGEEDVYDPDGRTPRPESVSSASTYAARIRTPYLRFRALWRLLDALGDLDVALANRTVTQALFKIIDPHDLVRAFEMIAVTVTSTLADAVAVEFLGADGLVQKVGGVRDPEKRARSLVRLAGLMPDRSAELLDAAVDSIVRIDDRRRRAEEIDGMRGVLDEFSRPVAALDAAAEEIDDPWLRHLASGRASRLIEGYRDRYTRGALAWRLPPDTAAVAFRSHRLGSPTGHLPWGLLYLNAVAAEVDRIEAVPTGGGAAWEQLTGPDPRAAVDALIEAAGGGGVRVTPREAAVLGRVVESGGTEVLRPLWAHLECTDAAALAIVARLDGTDGVVRRWKALVQVESGRLTPENLVAVIDLLAESTDRLRFRAALALHGRRPTSHNRNRRWSVKRVGTRVVEILAEQARRLDIPRSVRTSLRWVQHDVHHDDAEALDHWMSAASRDDPAAAWILGSVESLDPALVTRLADALPGAAPALQRTLIEALARLAYLNPTNLAASRDSVCTAIASVPEPTRRAASVLLNGPATCLKVAEQAVAEYDTDEARHAGAVKMIEGSSVWLDDECLADSEACMKRLRELAFNHYLPGGYWSQPYAVAATLSGDEDVLRLLLSLVESASLNDEPELVLGDLLAATCALAEASPYAFTASADPDVWESILTELAEVGYQWNTRLAAVRLLGLLRRVSGNVVAALRTAVNDVSPVQEAAYASAEQFRHMQRDVIPDLLALLDLPDAGVAASTTRLLVGLAKAEGATTDRRRILRGLREKAAGSERPRHVYLMRSNDTTGEMWIEHVDRLDRILYRAILDIRGW</sequence>
<dbReference type="Gene3D" id="2.40.10.10">
    <property type="entry name" value="Trypsin-like serine proteases"/>
    <property type="match status" value="1"/>
</dbReference>
<dbReference type="InterPro" id="IPR009003">
    <property type="entry name" value="Peptidase_S1_PA"/>
</dbReference>
<dbReference type="EMBL" id="JACHMV010000001">
    <property type="protein sequence ID" value="MBB4771723.1"/>
    <property type="molecule type" value="Genomic_DNA"/>
</dbReference>
<dbReference type="InterPro" id="IPR043504">
    <property type="entry name" value="Peptidase_S1_PA_chymotrypsin"/>
</dbReference>
<dbReference type="RefSeq" id="WP_184878441.1">
    <property type="nucleotide sequence ID" value="NZ_JACHMV010000001.1"/>
</dbReference>
<proteinExistence type="predicted"/>